<organism evidence="2 3">
    <name type="scientific">Stylosanthes scabra</name>
    <dbReference type="NCBI Taxonomy" id="79078"/>
    <lineage>
        <taxon>Eukaryota</taxon>
        <taxon>Viridiplantae</taxon>
        <taxon>Streptophyta</taxon>
        <taxon>Embryophyta</taxon>
        <taxon>Tracheophyta</taxon>
        <taxon>Spermatophyta</taxon>
        <taxon>Magnoliopsida</taxon>
        <taxon>eudicotyledons</taxon>
        <taxon>Gunneridae</taxon>
        <taxon>Pentapetalae</taxon>
        <taxon>rosids</taxon>
        <taxon>fabids</taxon>
        <taxon>Fabales</taxon>
        <taxon>Fabaceae</taxon>
        <taxon>Papilionoideae</taxon>
        <taxon>50 kb inversion clade</taxon>
        <taxon>dalbergioids sensu lato</taxon>
        <taxon>Dalbergieae</taxon>
        <taxon>Pterocarpus clade</taxon>
        <taxon>Stylosanthes</taxon>
    </lineage>
</organism>
<comment type="caution">
    <text evidence="2">The sequence shown here is derived from an EMBL/GenBank/DDBJ whole genome shotgun (WGS) entry which is preliminary data.</text>
</comment>
<evidence type="ECO:0000256" key="1">
    <source>
        <dbReference type="SAM" id="MobiDB-lite"/>
    </source>
</evidence>
<feature type="region of interest" description="Disordered" evidence="1">
    <location>
        <begin position="92"/>
        <end position="113"/>
    </location>
</feature>
<sequence>MRTSANKIYISEHRHRTYHLPLLLLPPDEANSLSSSPPSFFFFLHLLCMCFQLGATHRKQQQQQDQIKTLVQKENQNGNLVRFAVTMDGKDFSTPQQKRMRNNNNKGGGSGSDEVVRVVKKAYSVFTKCSEDRPIFYQRPLFHFPP</sequence>
<evidence type="ECO:0000313" key="3">
    <source>
        <dbReference type="Proteomes" id="UP001341840"/>
    </source>
</evidence>
<proteinExistence type="predicted"/>
<name>A0ABU6S3G7_9FABA</name>
<dbReference type="EMBL" id="JASCZI010060426">
    <property type="protein sequence ID" value="MED6130971.1"/>
    <property type="molecule type" value="Genomic_DNA"/>
</dbReference>
<gene>
    <name evidence="2" type="ORF">PIB30_005624</name>
</gene>
<evidence type="ECO:0000313" key="2">
    <source>
        <dbReference type="EMBL" id="MED6130971.1"/>
    </source>
</evidence>
<reference evidence="2 3" key="1">
    <citation type="journal article" date="2023" name="Plants (Basel)">
        <title>Bridging the Gap: Combining Genomics and Transcriptomics Approaches to Understand Stylosanthes scabra, an Orphan Legume from the Brazilian Caatinga.</title>
        <authorList>
            <person name="Ferreira-Neto J.R.C."/>
            <person name="da Silva M.D."/>
            <person name="Binneck E."/>
            <person name="de Melo N.F."/>
            <person name="da Silva R.H."/>
            <person name="de Melo A.L.T.M."/>
            <person name="Pandolfi V."/>
            <person name="Bustamante F.O."/>
            <person name="Brasileiro-Vidal A.C."/>
            <person name="Benko-Iseppon A.M."/>
        </authorList>
    </citation>
    <scope>NUCLEOTIDE SEQUENCE [LARGE SCALE GENOMIC DNA]</scope>
    <source>
        <tissue evidence="2">Leaves</tissue>
    </source>
</reference>
<accession>A0ABU6S3G7</accession>
<protein>
    <submittedName>
        <fullName evidence="2">Uncharacterized protein</fullName>
    </submittedName>
</protein>
<keyword evidence="3" id="KW-1185">Reference proteome</keyword>
<dbReference type="Proteomes" id="UP001341840">
    <property type="component" value="Unassembled WGS sequence"/>
</dbReference>